<accession>A0ABN8L7J5</accession>
<evidence type="ECO:0000313" key="11">
    <source>
        <dbReference type="Proteomes" id="UP001153292"/>
    </source>
</evidence>
<evidence type="ECO:0000256" key="1">
    <source>
        <dbReference type="ARBA" id="ARBA00004123"/>
    </source>
</evidence>
<comment type="function">
    <text evidence="6">Essential component of the RMI complex, a complex that plays an important role in the processing of homologous recombination intermediates to limit DNA crossover formation in cells. Promotes TOP3A binding to double Holliday junctions (DHJ) and hence stimulates TOP3A-mediated dissolution. Required for BLM phosphorylation during mitosis. Within the BLM complex, required for BLM and TOP3A stability.</text>
</comment>
<feature type="domain" description="RMI1 N-terminal" evidence="9">
    <location>
        <begin position="17"/>
        <end position="62"/>
    </location>
</feature>
<sequence length="512" mass="56795">MSVTTIINSVRQYLVSQSMYTDDEWLSGCVEYLKDDSGSNLSEQDIKNLAREQWLLNDLKEICPGSLPNNLKELKKTVLNGKFVLQINSAVDIGTPAYQQYLKLQKVNMENIEATTTFEDKISSHRMIKLYLTDGVQDVSAIEYRPMRNLSCDITPGCKVLIKGPIECRRGVLLLTESAIELLGGEVQEIAISNSLAGLLSSKLGVPLESAHNSTIVQTRNTNVPTPHSHVPPRLVETQTQDQSSRPVAIVTSLQVAHGIADDDIDIDDIAAIEAEYCNPGKRPLNEANTKPDKKLKTEVVKTANNRADEYPGEDECFFDEDEDYLREVEAQIEAQEKGCTGKNAGSKILPAAPKILPTGPKILPSEPFVYIKQINDMKEADRAGRVFRVKAQIMKLLSKLSVGKDGWSLRCTIIDGTGGIDVDFTSDVLSKLVGFTPQEMNSMKKKMATDPSVKEKAVSALQKAKDTLQVLYCIIELTILEVPKITALVPFDETHVQLLNRRIQACYELYH</sequence>
<comment type="subcellular location">
    <subcellularLocation>
        <location evidence="1">Nucleus</location>
    </subcellularLocation>
</comment>
<gene>
    <name evidence="10" type="ORF">CHILSU_LOCUS3938</name>
</gene>
<evidence type="ECO:0000256" key="6">
    <source>
        <dbReference type="ARBA" id="ARBA00024977"/>
    </source>
</evidence>
<name>A0ABN8L7J5_CHISP</name>
<evidence type="ECO:0000259" key="9">
    <source>
        <dbReference type="Pfam" id="PF21000"/>
    </source>
</evidence>
<dbReference type="InterPro" id="IPR044881">
    <property type="entry name" value="RMI1_N_N_sf"/>
</dbReference>
<keyword evidence="11" id="KW-1185">Reference proteome</keyword>
<evidence type="ECO:0000256" key="4">
    <source>
        <dbReference type="ARBA" id="ARBA00022705"/>
    </source>
</evidence>
<protein>
    <recommendedName>
        <fullName evidence="3">RecQ-mediated genome instability protein 1</fullName>
    </recommendedName>
</protein>
<organism evidence="10 11">
    <name type="scientific">Chilo suppressalis</name>
    <name type="common">Asiatic rice borer moth</name>
    <dbReference type="NCBI Taxonomy" id="168631"/>
    <lineage>
        <taxon>Eukaryota</taxon>
        <taxon>Metazoa</taxon>
        <taxon>Ecdysozoa</taxon>
        <taxon>Arthropoda</taxon>
        <taxon>Hexapoda</taxon>
        <taxon>Insecta</taxon>
        <taxon>Pterygota</taxon>
        <taxon>Neoptera</taxon>
        <taxon>Endopterygota</taxon>
        <taxon>Lepidoptera</taxon>
        <taxon>Glossata</taxon>
        <taxon>Ditrysia</taxon>
        <taxon>Pyraloidea</taxon>
        <taxon>Crambidae</taxon>
        <taxon>Crambinae</taxon>
        <taxon>Chilo</taxon>
    </lineage>
</organism>
<evidence type="ECO:0000259" key="7">
    <source>
        <dbReference type="Pfam" id="PF08585"/>
    </source>
</evidence>
<evidence type="ECO:0000256" key="3">
    <source>
        <dbReference type="ARBA" id="ARBA00018987"/>
    </source>
</evidence>
<feature type="domain" description="RecQ-mediated genome instability protein 1 C-terminal OB-fold" evidence="8">
    <location>
        <begin position="366"/>
        <end position="504"/>
    </location>
</feature>
<dbReference type="Pfam" id="PF16099">
    <property type="entry name" value="RMI1_C"/>
    <property type="match status" value="1"/>
</dbReference>
<dbReference type="PANTHER" id="PTHR14790:SF15">
    <property type="entry name" value="RECQ-MEDIATED GENOME INSTABILITY PROTEIN 1"/>
    <property type="match status" value="1"/>
</dbReference>
<dbReference type="Gene3D" id="2.40.50.770">
    <property type="entry name" value="RecQ-mediated genome instability protein Rmi1, C-terminal domain"/>
    <property type="match status" value="1"/>
</dbReference>
<dbReference type="Proteomes" id="UP001153292">
    <property type="component" value="Chromosome 18"/>
</dbReference>
<evidence type="ECO:0000259" key="8">
    <source>
        <dbReference type="Pfam" id="PF16099"/>
    </source>
</evidence>
<dbReference type="Gene3D" id="2.40.50.510">
    <property type="match status" value="1"/>
</dbReference>
<dbReference type="InterPro" id="IPR013894">
    <property type="entry name" value="RMI1_OB"/>
</dbReference>
<evidence type="ECO:0000313" key="10">
    <source>
        <dbReference type="EMBL" id="CAH2983928.1"/>
    </source>
</evidence>
<proteinExistence type="inferred from homology"/>
<evidence type="ECO:0000256" key="5">
    <source>
        <dbReference type="ARBA" id="ARBA00023242"/>
    </source>
</evidence>
<keyword evidence="5" id="KW-0539">Nucleus</keyword>
<dbReference type="InterPro" id="IPR049363">
    <property type="entry name" value="RMI1_N"/>
</dbReference>
<dbReference type="InterPro" id="IPR042470">
    <property type="entry name" value="RMI1_N_C_sf"/>
</dbReference>
<dbReference type="Pfam" id="PF08585">
    <property type="entry name" value="RMI1_N_C"/>
    <property type="match status" value="1"/>
</dbReference>
<dbReference type="SMART" id="SM01161">
    <property type="entry name" value="DUF1767"/>
    <property type="match status" value="1"/>
</dbReference>
<dbReference type="Pfam" id="PF21000">
    <property type="entry name" value="RMI1_N_N"/>
    <property type="match status" value="1"/>
</dbReference>
<reference evidence="10" key="1">
    <citation type="submission" date="2021-12" db="EMBL/GenBank/DDBJ databases">
        <authorList>
            <person name="King R."/>
        </authorList>
    </citation>
    <scope>NUCLEOTIDE SEQUENCE</scope>
</reference>
<dbReference type="PANTHER" id="PTHR14790">
    <property type="entry name" value="RECQ-MEDIATED GENOME INSTABILITY PROTEIN 1 RMI1"/>
    <property type="match status" value="1"/>
</dbReference>
<dbReference type="InterPro" id="IPR032199">
    <property type="entry name" value="RMI1_C"/>
</dbReference>
<comment type="similarity">
    <text evidence="2">Belongs to the RMI1 family.</text>
</comment>
<evidence type="ECO:0000256" key="2">
    <source>
        <dbReference type="ARBA" id="ARBA00006395"/>
    </source>
</evidence>
<dbReference type="Gene3D" id="1.10.8.1020">
    <property type="entry name" value="RecQ-mediated genome instability protein 1, N-terminal domain"/>
    <property type="match status" value="1"/>
</dbReference>
<feature type="domain" description="RecQ mediated genome instability protein 1 OB-fold" evidence="7">
    <location>
        <begin position="67"/>
        <end position="193"/>
    </location>
</feature>
<keyword evidence="4" id="KW-0235">DNA replication</keyword>
<dbReference type="EMBL" id="OU963911">
    <property type="protein sequence ID" value="CAH2983928.1"/>
    <property type="molecule type" value="Genomic_DNA"/>
</dbReference>